<evidence type="ECO:0000256" key="3">
    <source>
        <dbReference type="ARBA" id="ARBA00023125"/>
    </source>
</evidence>
<feature type="domain" description="MBD" evidence="7">
    <location>
        <begin position="1"/>
        <end position="52"/>
    </location>
</feature>
<dbReference type="PANTHER" id="PTHR33729:SF12">
    <property type="entry name" value="MBD DOMAIN-CONTAINING PROTEIN"/>
    <property type="match status" value="1"/>
</dbReference>
<dbReference type="AlphaFoldDB" id="A0AAN8ZSD4"/>
<keyword evidence="4" id="KW-0804">Transcription</keyword>
<feature type="compositionally biased region" description="Basic and acidic residues" evidence="6">
    <location>
        <begin position="142"/>
        <end position="175"/>
    </location>
</feature>
<keyword evidence="5" id="KW-0539">Nucleus</keyword>
<dbReference type="InterPro" id="IPR039622">
    <property type="entry name" value="MBD10/11"/>
</dbReference>
<keyword evidence="2" id="KW-0805">Transcription regulation</keyword>
<keyword evidence="9" id="KW-1185">Reference proteome</keyword>
<accession>A0AAN8ZSD4</accession>
<evidence type="ECO:0000256" key="4">
    <source>
        <dbReference type="ARBA" id="ARBA00023163"/>
    </source>
</evidence>
<evidence type="ECO:0000256" key="1">
    <source>
        <dbReference type="ARBA" id="ARBA00004123"/>
    </source>
</evidence>
<dbReference type="GO" id="GO:0005634">
    <property type="term" value="C:nucleus"/>
    <property type="evidence" value="ECO:0007669"/>
    <property type="project" value="UniProtKB-SubCell"/>
</dbReference>
<feature type="compositionally biased region" description="Basic and acidic residues" evidence="6">
    <location>
        <begin position="52"/>
        <end position="64"/>
    </location>
</feature>
<reference evidence="8 9" key="1">
    <citation type="submission" date="2023-12" db="EMBL/GenBank/DDBJ databases">
        <title>A high-quality genome assembly for Dillenia turbinata (Dilleniales).</title>
        <authorList>
            <person name="Chanderbali A."/>
        </authorList>
    </citation>
    <scope>NUCLEOTIDE SEQUENCE [LARGE SCALE GENOMIC DNA]</scope>
    <source>
        <strain evidence="8">LSX21</strain>
        <tissue evidence="8">Leaf</tissue>
    </source>
</reference>
<comment type="caution">
    <text evidence="8">The sequence shown here is derived from an EMBL/GenBank/DDBJ whole genome shotgun (WGS) entry which is preliminary data.</text>
</comment>
<proteinExistence type="predicted"/>
<dbReference type="Proteomes" id="UP001370490">
    <property type="component" value="Unassembled WGS sequence"/>
</dbReference>
<dbReference type="InterPro" id="IPR016177">
    <property type="entry name" value="DNA-bd_dom_sf"/>
</dbReference>
<sequence>MPKKGGTSKKNEIIFTAPTGEEFSNKKQLEQFLKSRPGGPAISEFDWGTGETPRRSARISEKAKTTPPPENEPAKKRSRKLSASKKDNKEAADASEKNEMPKEVQMEEPENMEGIAAAEAERDDSKDKDIPLIAVAGQTIDHKKKDIKNTEETETVKETPPSEKETEGENIEGAKVEQPQIAAEKVDGCKETAEVGMSEEKKDEAVGKGNEEQEPSGLKEETKDKEAVCGIDEEENTAEKKLDKKGEGKVEYGSKVLVVAYVSATSRVAYCGYWIFCSSLMEPMFATSDGGKTPVHLCNAHLKPLFDLG</sequence>
<protein>
    <submittedName>
        <fullName evidence="8">Methyl-CpG DNA binding</fullName>
    </submittedName>
</protein>
<keyword evidence="3" id="KW-0238">DNA-binding</keyword>
<evidence type="ECO:0000256" key="5">
    <source>
        <dbReference type="ARBA" id="ARBA00023242"/>
    </source>
</evidence>
<dbReference type="InterPro" id="IPR001739">
    <property type="entry name" value="Methyl_CpG_DNA-bd"/>
</dbReference>
<organism evidence="8 9">
    <name type="scientific">Dillenia turbinata</name>
    <dbReference type="NCBI Taxonomy" id="194707"/>
    <lineage>
        <taxon>Eukaryota</taxon>
        <taxon>Viridiplantae</taxon>
        <taxon>Streptophyta</taxon>
        <taxon>Embryophyta</taxon>
        <taxon>Tracheophyta</taxon>
        <taxon>Spermatophyta</taxon>
        <taxon>Magnoliopsida</taxon>
        <taxon>eudicotyledons</taxon>
        <taxon>Gunneridae</taxon>
        <taxon>Pentapetalae</taxon>
        <taxon>Dilleniales</taxon>
        <taxon>Dilleniaceae</taxon>
        <taxon>Dillenia</taxon>
    </lineage>
</organism>
<dbReference type="PROSITE" id="PS50982">
    <property type="entry name" value="MBD"/>
    <property type="match status" value="1"/>
</dbReference>
<evidence type="ECO:0000313" key="9">
    <source>
        <dbReference type="Proteomes" id="UP001370490"/>
    </source>
</evidence>
<dbReference type="Pfam" id="PF01429">
    <property type="entry name" value="MBD"/>
    <property type="match status" value="1"/>
</dbReference>
<name>A0AAN8ZSD4_9MAGN</name>
<dbReference type="PANTHER" id="PTHR33729">
    <property type="entry name" value="METHYL-CPG BINDING DOMAIN CONTAINING PROTEIN, EXPRESSED"/>
    <property type="match status" value="1"/>
</dbReference>
<feature type="region of interest" description="Disordered" evidence="6">
    <location>
        <begin position="1"/>
        <end position="129"/>
    </location>
</feature>
<dbReference type="GO" id="GO:0003677">
    <property type="term" value="F:DNA binding"/>
    <property type="evidence" value="ECO:0007669"/>
    <property type="project" value="UniProtKB-KW"/>
</dbReference>
<evidence type="ECO:0000313" key="8">
    <source>
        <dbReference type="EMBL" id="KAK6945123.1"/>
    </source>
</evidence>
<feature type="compositionally biased region" description="Basic and acidic residues" evidence="6">
    <location>
        <begin position="84"/>
        <end position="105"/>
    </location>
</feature>
<feature type="compositionally biased region" description="Basic and acidic residues" evidence="6">
    <location>
        <begin position="119"/>
        <end position="129"/>
    </location>
</feature>
<gene>
    <name evidence="8" type="ORF">RJ641_026225</name>
</gene>
<dbReference type="EMBL" id="JBAMMX010000003">
    <property type="protein sequence ID" value="KAK6945123.1"/>
    <property type="molecule type" value="Genomic_DNA"/>
</dbReference>
<evidence type="ECO:0000256" key="2">
    <source>
        <dbReference type="ARBA" id="ARBA00023015"/>
    </source>
</evidence>
<evidence type="ECO:0000256" key="6">
    <source>
        <dbReference type="SAM" id="MobiDB-lite"/>
    </source>
</evidence>
<dbReference type="SUPFAM" id="SSF54171">
    <property type="entry name" value="DNA-binding domain"/>
    <property type="match status" value="1"/>
</dbReference>
<feature type="compositionally biased region" description="Basic and acidic residues" evidence="6">
    <location>
        <begin position="184"/>
        <end position="227"/>
    </location>
</feature>
<comment type="subcellular location">
    <subcellularLocation>
        <location evidence="1">Nucleus</location>
    </subcellularLocation>
</comment>
<evidence type="ECO:0000259" key="7">
    <source>
        <dbReference type="PROSITE" id="PS50982"/>
    </source>
</evidence>
<feature type="region of interest" description="Disordered" evidence="6">
    <location>
        <begin position="142"/>
        <end position="234"/>
    </location>
</feature>
<dbReference type="Gene3D" id="3.30.890.10">
    <property type="entry name" value="Methyl-cpg-binding Protein 2, Chain A"/>
    <property type="match status" value="1"/>
</dbReference>